<feature type="transmembrane region" description="Helical" evidence="10">
    <location>
        <begin position="149"/>
        <end position="168"/>
    </location>
</feature>
<dbReference type="RefSeq" id="XP_001239890.2">
    <property type="nucleotide sequence ID" value="XM_001239889.2"/>
</dbReference>
<sequence>METDTSGQRPSDPRPRDEETPTREEEDIVPPTELAIPEIEQEHLREEEERERLNEEAFRRAEEQGARLSEVAVPAPVERRPSHREPWATLESAESRVSGPPPSVISSAVPLSEFATKLYTVSYLIFFSIFGALARIGLEALTYYPGAPVTTGVLWANVGGCLLMGFFAEDRNIFREEWGQQQNTEKHGNGFSSKENQGGTSPENNLKLHKAVKKSIPLYVGLTTGFCGSFTSFSSFMGDVFLALSNDLPNPNTGSILPRNGGYGFMAVVAIILYTISLSLSSLGFGAHLAVALDRFTPTLPFIVTRRIIDRSMVVLGFGCWLGAVFLAIWPPDRHNGIDQNWRGRAVFATVFAPLGCLLRYYVSLFLNARIPAFPLGTFTVNMLGTMILGMCFDLKHAASVVAVPASTTAFSVGRLTGCQVLNGVLDGFCGCTTTVSTWIAELYSLELRHAYRYGLLTIGLALSFLVVIMGSMRWTVGFAVPVC</sequence>
<dbReference type="OMA" id="CYDLQHV"/>
<feature type="compositionally biased region" description="Basic and acidic residues" evidence="9">
    <location>
        <begin position="11"/>
        <end position="23"/>
    </location>
</feature>
<comment type="catalytic activity">
    <reaction evidence="8">
        <text>fluoride(in) = fluoride(out)</text>
        <dbReference type="Rhea" id="RHEA:76159"/>
        <dbReference type="ChEBI" id="CHEBI:17051"/>
    </reaction>
    <physiologicalReaction direction="left-to-right" evidence="8">
        <dbReference type="Rhea" id="RHEA:76160"/>
    </physiologicalReaction>
</comment>
<keyword evidence="3" id="KW-1003">Cell membrane</keyword>
<feature type="compositionally biased region" description="Polar residues" evidence="9">
    <location>
        <begin position="190"/>
        <end position="204"/>
    </location>
</feature>
<evidence type="ECO:0000313" key="12">
    <source>
        <dbReference type="Proteomes" id="UP000001261"/>
    </source>
</evidence>
<dbReference type="KEGG" id="cim:CIMG_09511"/>
<feature type="region of interest" description="Disordered" evidence="9">
    <location>
        <begin position="1"/>
        <end position="85"/>
    </location>
</feature>
<feature type="compositionally biased region" description="Basic and acidic residues" evidence="9">
    <location>
        <begin position="40"/>
        <end position="65"/>
    </location>
</feature>
<evidence type="ECO:0000256" key="7">
    <source>
        <dbReference type="ARBA" id="ARBA00035120"/>
    </source>
</evidence>
<dbReference type="VEuPathDB" id="FungiDB:CIMG_09511"/>
<feature type="transmembrane region" description="Helical" evidence="10">
    <location>
        <begin position="118"/>
        <end position="137"/>
    </location>
</feature>
<proteinExistence type="inferred from homology"/>
<gene>
    <name evidence="11" type="ORF">CIMG_09511</name>
</gene>
<evidence type="ECO:0000256" key="4">
    <source>
        <dbReference type="ARBA" id="ARBA00022692"/>
    </source>
</evidence>
<comment type="similarity">
    <text evidence="7">Belongs to the fluoride channel Fluc/FEX (TC 1.A.43) family.</text>
</comment>
<feature type="transmembrane region" description="Helical" evidence="10">
    <location>
        <begin position="216"/>
        <end position="244"/>
    </location>
</feature>
<feature type="transmembrane region" description="Helical" evidence="10">
    <location>
        <begin position="312"/>
        <end position="330"/>
    </location>
</feature>
<feature type="transmembrane region" description="Helical" evidence="10">
    <location>
        <begin position="342"/>
        <end position="363"/>
    </location>
</feature>
<dbReference type="PANTHER" id="PTHR28259">
    <property type="entry name" value="FLUORIDE EXPORT PROTEIN 1-RELATED"/>
    <property type="match status" value="1"/>
</dbReference>
<dbReference type="InParanoid" id="A0A0E1RVA7"/>
<dbReference type="GeneID" id="4558872"/>
<evidence type="ECO:0000256" key="3">
    <source>
        <dbReference type="ARBA" id="ARBA00022475"/>
    </source>
</evidence>
<evidence type="ECO:0000256" key="2">
    <source>
        <dbReference type="ARBA" id="ARBA00004651"/>
    </source>
</evidence>
<comment type="subcellular location">
    <subcellularLocation>
        <location evidence="2">Cell membrane</location>
        <topology evidence="2">Multi-pass membrane protein</topology>
    </subcellularLocation>
</comment>
<dbReference type="PANTHER" id="PTHR28259:SF1">
    <property type="entry name" value="FLUORIDE EXPORT PROTEIN 1-RELATED"/>
    <property type="match status" value="1"/>
</dbReference>
<dbReference type="GO" id="GO:1903425">
    <property type="term" value="F:fluoride transmembrane transporter activity"/>
    <property type="evidence" value="ECO:0007669"/>
    <property type="project" value="TreeGrafter"/>
</dbReference>
<dbReference type="EMBL" id="GG704915">
    <property type="protein sequence ID" value="EAS28307.2"/>
    <property type="molecule type" value="Genomic_DNA"/>
</dbReference>
<evidence type="ECO:0000313" key="11">
    <source>
        <dbReference type="EMBL" id="EAS28307.2"/>
    </source>
</evidence>
<dbReference type="Proteomes" id="UP000001261">
    <property type="component" value="Unassembled WGS sequence"/>
</dbReference>
<dbReference type="STRING" id="246410.A0A0E1RVA7"/>
<dbReference type="GO" id="GO:0005886">
    <property type="term" value="C:plasma membrane"/>
    <property type="evidence" value="ECO:0007669"/>
    <property type="project" value="UniProtKB-SubCell"/>
</dbReference>
<keyword evidence="12" id="KW-1185">Reference proteome</keyword>
<dbReference type="FunCoup" id="A0A0E1RVA7">
    <property type="interactions" value="122"/>
</dbReference>
<name>A0A0E1RVA7_COCIM</name>
<evidence type="ECO:0000256" key="1">
    <source>
        <dbReference type="ARBA" id="ARBA00002598"/>
    </source>
</evidence>
<keyword evidence="4 10" id="KW-0812">Transmembrane</keyword>
<dbReference type="AlphaFoldDB" id="A0A0E1RVA7"/>
<protein>
    <submittedName>
        <fullName evidence="11">Chromosome condensation protein</fullName>
    </submittedName>
</protein>
<feature type="transmembrane region" description="Helical" evidence="10">
    <location>
        <begin position="264"/>
        <end position="291"/>
    </location>
</feature>
<comment type="function">
    <text evidence="1">Fluoride channel required for the rapid expulsion of cytoplasmic fluoride.</text>
</comment>
<reference evidence="12" key="1">
    <citation type="journal article" date="2009" name="Genome Res.">
        <title>Comparative genomic analyses of the human fungal pathogens Coccidioides and their relatives.</title>
        <authorList>
            <person name="Sharpton T.J."/>
            <person name="Stajich J.E."/>
            <person name="Rounsley S.D."/>
            <person name="Gardner M.J."/>
            <person name="Wortman J.R."/>
            <person name="Jordar V.S."/>
            <person name="Maiti R."/>
            <person name="Kodira C.D."/>
            <person name="Neafsey D.E."/>
            <person name="Zeng Q."/>
            <person name="Hung C.-Y."/>
            <person name="McMahan C."/>
            <person name="Muszewska A."/>
            <person name="Grynberg M."/>
            <person name="Mandel M.A."/>
            <person name="Kellner E.M."/>
            <person name="Barker B.M."/>
            <person name="Galgiani J.N."/>
            <person name="Orbach M.J."/>
            <person name="Kirkland T.N."/>
            <person name="Cole G.T."/>
            <person name="Henn M.R."/>
            <person name="Birren B.W."/>
            <person name="Taylor J.W."/>
        </authorList>
    </citation>
    <scope>NUCLEOTIDE SEQUENCE [LARGE SCALE GENOMIC DNA]</scope>
    <source>
        <strain evidence="12">RS</strain>
    </source>
</reference>
<dbReference type="InterPro" id="IPR003691">
    <property type="entry name" value="FluC"/>
</dbReference>
<organism evidence="11 12">
    <name type="scientific">Coccidioides immitis (strain RS)</name>
    <name type="common">Valley fever fungus</name>
    <dbReference type="NCBI Taxonomy" id="246410"/>
    <lineage>
        <taxon>Eukaryota</taxon>
        <taxon>Fungi</taxon>
        <taxon>Dikarya</taxon>
        <taxon>Ascomycota</taxon>
        <taxon>Pezizomycotina</taxon>
        <taxon>Eurotiomycetes</taxon>
        <taxon>Eurotiomycetidae</taxon>
        <taxon>Onygenales</taxon>
        <taxon>Onygenaceae</taxon>
        <taxon>Coccidioides</taxon>
    </lineage>
</organism>
<evidence type="ECO:0000256" key="9">
    <source>
        <dbReference type="SAM" id="MobiDB-lite"/>
    </source>
</evidence>
<feature type="transmembrane region" description="Helical" evidence="10">
    <location>
        <begin position="454"/>
        <end position="473"/>
    </location>
</feature>
<evidence type="ECO:0000256" key="8">
    <source>
        <dbReference type="ARBA" id="ARBA00035585"/>
    </source>
</evidence>
<accession>A0A0E1RVA7</accession>
<reference evidence="12" key="2">
    <citation type="journal article" date="2010" name="Genome Res.">
        <title>Population genomic sequencing of Coccidioides fungi reveals recent hybridization and transposon control.</title>
        <authorList>
            <person name="Neafsey D.E."/>
            <person name="Barker B.M."/>
            <person name="Sharpton T.J."/>
            <person name="Stajich J.E."/>
            <person name="Park D.J."/>
            <person name="Whiston E."/>
            <person name="Hung C.-Y."/>
            <person name="McMahan C."/>
            <person name="White J."/>
            <person name="Sykes S."/>
            <person name="Heiman D."/>
            <person name="Young S."/>
            <person name="Zeng Q."/>
            <person name="Abouelleil A."/>
            <person name="Aftuck L."/>
            <person name="Bessette D."/>
            <person name="Brown A."/>
            <person name="FitzGerald M."/>
            <person name="Lui A."/>
            <person name="Macdonald J.P."/>
            <person name="Priest M."/>
            <person name="Orbach M.J."/>
            <person name="Galgiani J.N."/>
            <person name="Kirkland T.N."/>
            <person name="Cole G.T."/>
            <person name="Birren B.W."/>
            <person name="Henn M.R."/>
            <person name="Taylor J.W."/>
            <person name="Rounsley S.D."/>
        </authorList>
    </citation>
    <scope>GENOME REANNOTATION</scope>
    <source>
        <strain evidence="12">RS</strain>
    </source>
</reference>
<dbReference type="Pfam" id="PF02537">
    <property type="entry name" value="CRCB"/>
    <property type="match status" value="2"/>
</dbReference>
<feature type="region of interest" description="Disordered" evidence="9">
    <location>
        <begin position="183"/>
        <end position="204"/>
    </location>
</feature>
<evidence type="ECO:0000256" key="10">
    <source>
        <dbReference type="SAM" id="Phobius"/>
    </source>
</evidence>
<keyword evidence="6 10" id="KW-0472">Membrane</keyword>
<keyword evidence="5 10" id="KW-1133">Transmembrane helix</keyword>
<evidence type="ECO:0000256" key="5">
    <source>
        <dbReference type="ARBA" id="ARBA00022989"/>
    </source>
</evidence>
<dbReference type="OrthoDB" id="409792at2759"/>
<evidence type="ECO:0000256" key="6">
    <source>
        <dbReference type="ARBA" id="ARBA00023136"/>
    </source>
</evidence>